<dbReference type="SMART" id="SM00304">
    <property type="entry name" value="HAMP"/>
    <property type="match status" value="1"/>
</dbReference>
<feature type="transmembrane region" description="Helical" evidence="14">
    <location>
        <begin position="275"/>
        <end position="294"/>
    </location>
</feature>
<dbReference type="CDD" id="cd06225">
    <property type="entry name" value="HAMP"/>
    <property type="match status" value="1"/>
</dbReference>
<feature type="transmembrane region" description="Helical" evidence="14">
    <location>
        <begin position="6"/>
        <end position="30"/>
    </location>
</feature>
<evidence type="ECO:0000256" key="10">
    <source>
        <dbReference type="ARBA" id="ARBA00064003"/>
    </source>
</evidence>
<keyword evidence="4 12" id="KW-0597">Phosphoprotein</keyword>
<dbReference type="CDD" id="cd17546">
    <property type="entry name" value="REC_hyHK_CKI1_RcsC-like"/>
    <property type="match status" value="1"/>
</dbReference>
<dbReference type="Gene3D" id="3.30.565.10">
    <property type="entry name" value="Histidine kinase-like ATPase, C-terminal domain"/>
    <property type="match status" value="1"/>
</dbReference>
<dbReference type="SUPFAM" id="SSF158472">
    <property type="entry name" value="HAMP domain-like"/>
    <property type="match status" value="1"/>
</dbReference>
<feature type="domain" description="Response regulatory" evidence="16">
    <location>
        <begin position="737"/>
        <end position="855"/>
    </location>
</feature>
<dbReference type="PRINTS" id="PR00344">
    <property type="entry name" value="BCTRLSENSOR"/>
</dbReference>
<dbReference type="GO" id="GO:0005524">
    <property type="term" value="F:ATP binding"/>
    <property type="evidence" value="ECO:0007669"/>
    <property type="project" value="UniProtKB-KW"/>
</dbReference>
<feature type="domain" description="HAMP" evidence="18">
    <location>
        <begin position="294"/>
        <end position="347"/>
    </location>
</feature>
<dbReference type="FunFam" id="3.30.565.10:FF:000010">
    <property type="entry name" value="Sensor histidine kinase RcsC"/>
    <property type="match status" value="1"/>
</dbReference>
<evidence type="ECO:0000259" key="15">
    <source>
        <dbReference type="PROSITE" id="PS50109"/>
    </source>
</evidence>
<dbReference type="SUPFAM" id="SSF55874">
    <property type="entry name" value="ATPase domain of HSP90 chaperone/DNA topoisomerase II/histidine kinase"/>
    <property type="match status" value="1"/>
</dbReference>
<dbReference type="EC" id="2.7.13.3" evidence="3"/>
<dbReference type="RefSeq" id="WP_078789563.1">
    <property type="nucleotide sequence ID" value="NZ_FUWR01000005.1"/>
</dbReference>
<dbReference type="PROSITE" id="PS50110">
    <property type="entry name" value="RESPONSE_REGULATORY"/>
    <property type="match status" value="1"/>
</dbReference>
<evidence type="ECO:0000256" key="4">
    <source>
        <dbReference type="ARBA" id="ARBA00022553"/>
    </source>
</evidence>
<evidence type="ECO:0000256" key="5">
    <source>
        <dbReference type="ARBA" id="ARBA00022679"/>
    </source>
</evidence>
<organism evidence="19 20">
    <name type="scientific">Trichlorobacter thiogenes</name>
    <dbReference type="NCBI Taxonomy" id="115783"/>
    <lineage>
        <taxon>Bacteria</taxon>
        <taxon>Pseudomonadati</taxon>
        <taxon>Thermodesulfobacteriota</taxon>
        <taxon>Desulfuromonadia</taxon>
        <taxon>Geobacterales</taxon>
        <taxon>Geobacteraceae</taxon>
        <taxon>Trichlorobacter</taxon>
    </lineage>
</organism>
<dbReference type="OrthoDB" id="5383323at2"/>
<evidence type="ECO:0000259" key="17">
    <source>
        <dbReference type="PROSITE" id="PS50112"/>
    </source>
</evidence>
<dbReference type="InterPro" id="IPR004358">
    <property type="entry name" value="Sig_transdc_His_kin-like_C"/>
</dbReference>
<evidence type="ECO:0000256" key="1">
    <source>
        <dbReference type="ARBA" id="ARBA00000085"/>
    </source>
</evidence>
<dbReference type="InterPro" id="IPR000014">
    <property type="entry name" value="PAS"/>
</dbReference>
<keyword evidence="9" id="KW-0902">Two-component regulatory system</keyword>
<dbReference type="PANTHER" id="PTHR45339">
    <property type="entry name" value="HYBRID SIGNAL TRANSDUCTION HISTIDINE KINASE J"/>
    <property type="match status" value="1"/>
</dbReference>
<feature type="coiled-coil region" evidence="13">
    <location>
        <begin position="328"/>
        <end position="355"/>
    </location>
</feature>
<feature type="domain" description="PAS" evidence="17">
    <location>
        <begin position="375"/>
        <end position="406"/>
    </location>
</feature>
<evidence type="ECO:0000256" key="7">
    <source>
        <dbReference type="ARBA" id="ARBA00022777"/>
    </source>
</evidence>
<keyword evidence="7" id="KW-0418">Kinase</keyword>
<dbReference type="GO" id="GO:0000155">
    <property type="term" value="F:phosphorelay sensor kinase activity"/>
    <property type="evidence" value="ECO:0007669"/>
    <property type="project" value="InterPro"/>
</dbReference>
<dbReference type="InterPro" id="IPR003594">
    <property type="entry name" value="HATPase_dom"/>
</dbReference>
<keyword evidence="14" id="KW-0812">Transmembrane</keyword>
<dbReference type="Gene3D" id="3.30.450.20">
    <property type="entry name" value="PAS domain"/>
    <property type="match status" value="1"/>
</dbReference>
<dbReference type="AlphaFoldDB" id="A0A1T4MHE2"/>
<dbReference type="CDD" id="cd16922">
    <property type="entry name" value="HATPase_EvgS-ArcB-TorS-like"/>
    <property type="match status" value="1"/>
</dbReference>
<dbReference type="InterPro" id="IPR011006">
    <property type="entry name" value="CheY-like_superfamily"/>
</dbReference>
<keyword evidence="14" id="KW-1133">Transmembrane helix</keyword>
<dbReference type="SMART" id="SM00448">
    <property type="entry name" value="REC"/>
    <property type="match status" value="1"/>
</dbReference>
<dbReference type="PANTHER" id="PTHR45339:SF1">
    <property type="entry name" value="HYBRID SIGNAL TRANSDUCTION HISTIDINE KINASE J"/>
    <property type="match status" value="1"/>
</dbReference>
<dbReference type="InterPro" id="IPR036097">
    <property type="entry name" value="HisK_dim/P_sf"/>
</dbReference>
<dbReference type="InterPro" id="IPR003661">
    <property type="entry name" value="HisK_dim/P_dom"/>
</dbReference>
<evidence type="ECO:0000256" key="11">
    <source>
        <dbReference type="ARBA" id="ARBA00068150"/>
    </source>
</evidence>
<feature type="modified residue" description="4-aspartylphosphate" evidence="12">
    <location>
        <position position="786"/>
    </location>
</feature>
<dbReference type="PROSITE" id="PS50112">
    <property type="entry name" value="PAS"/>
    <property type="match status" value="1"/>
</dbReference>
<dbReference type="GO" id="GO:0016020">
    <property type="term" value="C:membrane"/>
    <property type="evidence" value="ECO:0007669"/>
    <property type="project" value="UniProtKB-SubCell"/>
</dbReference>
<dbReference type="FunFam" id="1.10.287.130:FF:000002">
    <property type="entry name" value="Two-component osmosensing histidine kinase"/>
    <property type="match status" value="1"/>
</dbReference>
<evidence type="ECO:0000256" key="8">
    <source>
        <dbReference type="ARBA" id="ARBA00022840"/>
    </source>
</evidence>
<evidence type="ECO:0000313" key="19">
    <source>
        <dbReference type="EMBL" id="SJZ66271.1"/>
    </source>
</evidence>
<dbReference type="CDD" id="cd00130">
    <property type="entry name" value="PAS"/>
    <property type="match status" value="1"/>
</dbReference>
<dbReference type="Gene3D" id="1.10.287.130">
    <property type="match status" value="1"/>
</dbReference>
<dbReference type="Pfam" id="PF13188">
    <property type="entry name" value="PAS_8"/>
    <property type="match status" value="1"/>
</dbReference>
<evidence type="ECO:0000256" key="2">
    <source>
        <dbReference type="ARBA" id="ARBA00004370"/>
    </source>
</evidence>
<dbReference type="Pfam" id="PF00672">
    <property type="entry name" value="HAMP"/>
    <property type="match status" value="1"/>
</dbReference>
<keyword evidence="5" id="KW-0808">Transferase</keyword>
<dbReference type="SMART" id="SM00388">
    <property type="entry name" value="HisKA"/>
    <property type="match status" value="1"/>
</dbReference>
<dbReference type="InterPro" id="IPR005467">
    <property type="entry name" value="His_kinase_dom"/>
</dbReference>
<dbReference type="Pfam" id="PF02518">
    <property type="entry name" value="HATPase_c"/>
    <property type="match status" value="1"/>
</dbReference>
<dbReference type="InterPro" id="IPR036890">
    <property type="entry name" value="HATPase_C_sf"/>
</dbReference>
<dbReference type="SMART" id="SM00387">
    <property type="entry name" value="HATPase_c"/>
    <property type="match status" value="1"/>
</dbReference>
<dbReference type="Gene3D" id="6.10.340.10">
    <property type="match status" value="1"/>
</dbReference>
<keyword evidence="8" id="KW-0067">ATP-binding</keyword>
<feature type="domain" description="Histidine kinase" evidence="15">
    <location>
        <begin position="495"/>
        <end position="716"/>
    </location>
</feature>
<keyword evidence="6" id="KW-0547">Nucleotide-binding</keyword>
<dbReference type="Proteomes" id="UP000190102">
    <property type="component" value="Unassembled WGS sequence"/>
</dbReference>
<keyword evidence="13" id="KW-0175">Coiled coil</keyword>
<keyword evidence="20" id="KW-1185">Reference proteome</keyword>
<dbReference type="SUPFAM" id="SSF47384">
    <property type="entry name" value="Homodimeric domain of signal transducing histidine kinase"/>
    <property type="match status" value="1"/>
</dbReference>
<evidence type="ECO:0000259" key="16">
    <source>
        <dbReference type="PROSITE" id="PS50110"/>
    </source>
</evidence>
<dbReference type="SUPFAM" id="SSF55785">
    <property type="entry name" value="PYP-like sensor domain (PAS domain)"/>
    <property type="match status" value="1"/>
</dbReference>
<sequence length="864" mass="94815">MKFRTRLTITFAVIILLIVSVELLVSYLGATRNDQQVATRNLLGTSHQVSHTIDLLLQQASRDLAMVSRSAFLNEPGRSIPSINRRLFDFRESSASFGHLTFCGPDGTVRADADGLNLGQPMDKALWQKGMAGQSGFLIQPGSGSTAAGVLFYAPVRREAGEQPKGVIVGRLQETRLSALSEYFQTYRMSGADRLQVALLNQAGLALFTSGGNQAPVSGPSGSAGQLVRDSGSELQIITPVQGLSSSTTGIWHLQVSIPKAQIYEVARQRLKRKLVVNGFMCAVGIVIVSLMVGRISRPLEEISRAVRRRGEGDTTALEQLPVRRDEFALLQESLQQMSARLQESMERLAASEEQFHALFDAMAEGVALHRICYDAEGTPCDYRLEEINQRYRDILGLSRDEVVGKLATEVYRISHAPYLQEYATVVATGQPCSFEAYYEPLQLHLTVSVCRIGAERFATIFSDITARIWQEDALRSTMTQLKQANEAKSRFLAVMSHEIRTPLNGITGMVQLLQDMEMPPLQQEFLDNIETSAESLLSVINDILDFSKIEAGRMELEELPFQPCGLLNDTLRVMRLRAQAKGLQLTLACSDSLPAALTGDPHRLAQVLSNLVNNAIKFTVGGEVAVQASAREVNEETVLFLVEVRDSGIGMDAATQQAVFEPFIQADSSTTRKYGGTGLGLAICKQLVELMNGSISLVSSPGQGSTFSFSVPLKRAELREAMPEAVPIITLDQPLKILVAEDQPVNQRFVAEILRKQGHTPLLANNGQEAVALWQDESIDLVLMDIQMPVMDGLKALAVIRAAEDSIRRHTPIIALTAHAIVGDRERLLNAGFDGYLAKPLQVSKLFEEMARVLELISKEKRG</sequence>
<dbReference type="InterPro" id="IPR035965">
    <property type="entry name" value="PAS-like_dom_sf"/>
</dbReference>
<dbReference type="SUPFAM" id="SSF52172">
    <property type="entry name" value="CheY-like"/>
    <property type="match status" value="1"/>
</dbReference>
<comment type="catalytic activity">
    <reaction evidence="1">
        <text>ATP + protein L-histidine = ADP + protein N-phospho-L-histidine.</text>
        <dbReference type="EC" id="2.7.13.3"/>
    </reaction>
</comment>
<accession>A0A1T4MHE2</accession>
<dbReference type="Gene3D" id="3.40.50.2300">
    <property type="match status" value="1"/>
</dbReference>
<protein>
    <recommendedName>
        <fullName evidence="11">Sensory/regulatory protein RpfC</fullName>
        <ecNumber evidence="3">2.7.13.3</ecNumber>
    </recommendedName>
</protein>
<dbReference type="PROSITE" id="PS50109">
    <property type="entry name" value="HIS_KIN"/>
    <property type="match status" value="1"/>
</dbReference>
<dbReference type="InterPro" id="IPR003660">
    <property type="entry name" value="HAMP_dom"/>
</dbReference>
<keyword evidence="14" id="KW-0472">Membrane</keyword>
<gene>
    <name evidence="19" type="ORF">SAMN02745119_01293</name>
</gene>
<dbReference type="STRING" id="115783.SAMN02745119_01293"/>
<comment type="subcellular location">
    <subcellularLocation>
        <location evidence="2">Membrane</location>
    </subcellularLocation>
</comment>
<evidence type="ECO:0000256" key="12">
    <source>
        <dbReference type="PROSITE-ProRule" id="PRU00169"/>
    </source>
</evidence>
<evidence type="ECO:0000256" key="13">
    <source>
        <dbReference type="SAM" id="Coils"/>
    </source>
</evidence>
<evidence type="ECO:0000256" key="3">
    <source>
        <dbReference type="ARBA" id="ARBA00012438"/>
    </source>
</evidence>
<name>A0A1T4MHE2_9BACT</name>
<dbReference type="CDD" id="cd00082">
    <property type="entry name" value="HisKA"/>
    <property type="match status" value="1"/>
</dbReference>
<reference evidence="20" key="1">
    <citation type="submission" date="2017-02" db="EMBL/GenBank/DDBJ databases">
        <authorList>
            <person name="Varghese N."/>
            <person name="Submissions S."/>
        </authorList>
    </citation>
    <scope>NUCLEOTIDE SEQUENCE [LARGE SCALE GENOMIC DNA]</scope>
    <source>
        <strain evidence="20">ATCC BAA-34</strain>
    </source>
</reference>
<dbReference type="Pfam" id="PF00512">
    <property type="entry name" value="HisKA"/>
    <property type="match status" value="1"/>
</dbReference>
<evidence type="ECO:0000256" key="6">
    <source>
        <dbReference type="ARBA" id="ARBA00022741"/>
    </source>
</evidence>
<dbReference type="InterPro" id="IPR001789">
    <property type="entry name" value="Sig_transdc_resp-reg_receiver"/>
</dbReference>
<evidence type="ECO:0000256" key="9">
    <source>
        <dbReference type="ARBA" id="ARBA00023012"/>
    </source>
</evidence>
<evidence type="ECO:0000256" key="14">
    <source>
        <dbReference type="SAM" id="Phobius"/>
    </source>
</evidence>
<comment type="subunit">
    <text evidence="10">At low DSF concentrations, interacts with RpfF.</text>
</comment>
<evidence type="ECO:0000259" key="18">
    <source>
        <dbReference type="PROSITE" id="PS50885"/>
    </source>
</evidence>
<dbReference type="PROSITE" id="PS50885">
    <property type="entry name" value="HAMP"/>
    <property type="match status" value="1"/>
</dbReference>
<evidence type="ECO:0000313" key="20">
    <source>
        <dbReference type="Proteomes" id="UP000190102"/>
    </source>
</evidence>
<proteinExistence type="predicted"/>
<dbReference type="Pfam" id="PF00072">
    <property type="entry name" value="Response_reg"/>
    <property type="match status" value="1"/>
</dbReference>
<dbReference type="EMBL" id="FUWR01000005">
    <property type="protein sequence ID" value="SJZ66271.1"/>
    <property type="molecule type" value="Genomic_DNA"/>
</dbReference>